<dbReference type="PROSITE" id="PS51257">
    <property type="entry name" value="PROKAR_LIPOPROTEIN"/>
    <property type="match status" value="1"/>
</dbReference>
<dbReference type="AlphaFoldDB" id="A0A9D7XVU4"/>
<proteinExistence type="predicted"/>
<dbReference type="InterPro" id="IPR025507">
    <property type="entry name" value="DUF4394"/>
</dbReference>
<organism evidence="2 3">
    <name type="scientific">Candidatus Opimibacter skivensis</name>
    <dbReference type="NCBI Taxonomy" id="2982028"/>
    <lineage>
        <taxon>Bacteria</taxon>
        <taxon>Pseudomonadati</taxon>
        <taxon>Bacteroidota</taxon>
        <taxon>Saprospiria</taxon>
        <taxon>Saprospirales</taxon>
        <taxon>Saprospiraceae</taxon>
        <taxon>Candidatus Opimibacter</taxon>
    </lineage>
</organism>
<protein>
    <submittedName>
        <fullName evidence="2">DUF4394 domain-containing protein</fullName>
    </submittedName>
</protein>
<evidence type="ECO:0000259" key="1">
    <source>
        <dbReference type="Pfam" id="PF14339"/>
    </source>
</evidence>
<accession>A0A9D7XVU4</accession>
<evidence type="ECO:0000313" key="3">
    <source>
        <dbReference type="Proteomes" id="UP000808337"/>
    </source>
</evidence>
<evidence type="ECO:0000313" key="2">
    <source>
        <dbReference type="EMBL" id="MBK9985032.1"/>
    </source>
</evidence>
<dbReference type="EMBL" id="JADKGY010000032">
    <property type="protein sequence ID" value="MBK9985032.1"/>
    <property type="molecule type" value="Genomic_DNA"/>
</dbReference>
<comment type="caution">
    <text evidence="2">The sequence shown here is derived from an EMBL/GenBank/DDBJ whole genome shotgun (WGS) entry which is preliminary data.</text>
</comment>
<reference evidence="2 3" key="1">
    <citation type="submission" date="2020-10" db="EMBL/GenBank/DDBJ databases">
        <title>Connecting structure to function with the recovery of over 1000 high-quality activated sludge metagenome-assembled genomes encoding full-length rRNA genes using long-read sequencing.</title>
        <authorList>
            <person name="Singleton C.M."/>
            <person name="Petriglieri F."/>
            <person name="Kristensen J.M."/>
            <person name="Kirkegaard R.H."/>
            <person name="Michaelsen T.Y."/>
            <person name="Andersen M.H."/>
            <person name="Karst S.M."/>
            <person name="Dueholm M.S."/>
            <person name="Nielsen P.H."/>
            <person name="Albertsen M."/>
        </authorList>
    </citation>
    <scope>NUCLEOTIDE SEQUENCE [LARGE SCALE GENOMIC DNA]</scope>
    <source>
        <strain evidence="2">Ribe_18-Q3-R11-54_MAXAC.273</strain>
    </source>
</reference>
<dbReference type="Proteomes" id="UP000808337">
    <property type="component" value="Unassembled WGS sequence"/>
</dbReference>
<feature type="domain" description="DUF4394" evidence="1">
    <location>
        <begin position="67"/>
        <end position="298"/>
    </location>
</feature>
<dbReference type="SUPFAM" id="SSF63829">
    <property type="entry name" value="Calcium-dependent phosphotriesterase"/>
    <property type="match status" value="1"/>
</dbReference>
<sequence>MRHDFNLLLRGMALYAAILFFAGCSQDESIKPKDDLAIGTRGLTGPGTGGGAGPKYVYGLTDQNQLMLLKPGPPVTTVSMVTLTGFTKGDRMLAIDFRPANGLMYGVSDANLIYIIDPATGTVKPISRSPFNPGIKGSTVGFDFDPKNDQIRLVTDADLNMRIDPNFGTVIIVDTDINPSFFDMNAIAYGYNFATRTYPLFDIDISRGYLTRQNPENAGAINPVGPLNMVIIGEGGFDIPGNSNSTIGLAVLTGHSLIPGNTTGDNLSNDACRLWEINLSSAKATYKGKLTRNVIGLAIP</sequence>
<gene>
    <name evidence="2" type="ORF">IPP15_22170</name>
</gene>
<dbReference type="Pfam" id="PF14339">
    <property type="entry name" value="DUF4394"/>
    <property type="match status" value="1"/>
</dbReference>
<name>A0A9D7XVU4_9BACT</name>